<dbReference type="SUPFAM" id="SSF55729">
    <property type="entry name" value="Acyl-CoA N-acyltransferases (Nat)"/>
    <property type="match status" value="1"/>
</dbReference>
<proteinExistence type="predicted"/>
<evidence type="ECO:0000313" key="2">
    <source>
        <dbReference type="EMBL" id="OWW19191.1"/>
    </source>
</evidence>
<sequence>MHLNAEGLCIRPFRAGDAEAFAAAVRESVATVGQWLPWCHSAYGAKEARVWIGQCAVRLNMGVSYDVGIFTEDDETLLGGVAINQIDHVHNAGNVGYWVRESMQRRGIGTRAARMIAKYGFDTLRLTRLEIVAAEHNHPSRAVAERLGARFECIARNRLFVRGAPLDAAVYSLIPGDI</sequence>
<evidence type="ECO:0000259" key="1">
    <source>
        <dbReference type="PROSITE" id="PS51186"/>
    </source>
</evidence>
<feature type="domain" description="N-acetyltransferase" evidence="1">
    <location>
        <begin position="8"/>
        <end position="177"/>
    </location>
</feature>
<dbReference type="Gene3D" id="3.40.630.30">
    <property type="match status" value="1"/>
</dbReference>
<dbReference type="InterPro" id="IPR051908">
    <property type="entry name" value="Ribosomal_N-acetyltransferase"/>
</dbReference>
<comment type="caution">
    <text evidence="2">The sequence shown here is derived from an EMBL/GenBank/DDBJ whole genome shotgun (WGS) entry which is preliminary data.</text>
</comment>
<dbReference type="InterPro" id="IPR016181">
    <property type="entry name" value="Acyl_CoA_acyltransferase"/>
</dbReference>
<dbReference type="PROSITE" id="PS51186">
    <property type="entry name" value="GNAT"/>
    <property type="match status" value="1"/>
</dbReference>
<dbReference type="EMBL" id="LSTO01000001">
    <property type="protein sequence ID" value="OWW19191.1"/>
    <property type="molecule type" value="Genomic_DNA"/>
</dbReference>
<gene>
    <name evidence="2" type="ORF">AYR66_06435</name>
</gene>
<keyword evidence="3" id="KW-1185">Reference proteome</keyword>
<dbReference type="Proteomes" id="UP000197535">
    <property type="component" value="Unassembled WGS sequence"/>
</dbReference>
<organism evidence="2 3">
    <name type="scientific">Noviherbaspirillum denitrificans</name>
    <dbReference type="NCBI Taxonomy" id="1968433"/>
    <lineage>
        <taxon>Bacteria</taxon>
        <taxon>Pseudomonadati</taxon>
        <taxon>Pseudomonadota</taxon>
        <taxon>Betaproteobacteria</taxon>
        <taxon>Burkholderiales</taxon>
        <taxon>Oxalobacteraceae</taxon>
        <taxon>Noviherbaspirillum</taxon>
    </lineage>
</organism>
<keyword evidence="2" id="KW-0808">Transferase</keyword>
<dbReference type="GO" id="GO:0005737">
    <property type="term" value="C:cytoplasm"/>
    <property type="evidence" value="ECO:0007669"/>
    <property type="project" value="TreeGrafter"/>
</dbReference>
<dbReference type="GO" id="GO:1990189">
    <property type="term" value="F:protein N-terminal-serine acetyltransferase activity"/>
    <property type="evidence" value="ECO:0007669"/>
    <property type="project" value="TreeGrafter"/>
</dbReference>
<dbReference type="RefSeq" id="WP_088706108.1">
    <property type="nucleotide sequence ID" value="NZ_LSTO01000001.1"/>
</dbReference>
<dbReference type="InterPro" id="IPR000182">
    <property type="entry name" value="GNAT_dom"/>
</dbReference>
<reference evidence="2 3" key="1">
    <citation type="submission" date="2016-02" db="EMBL/GenBank/DDBJ databases">
        <authorList>
            <person name="Wen L."/>
            <person name="He K."/>
            <person name="Yang H."/>
        </authorList>
    </citation>
    <scope>NUCLEOTIDE SEQUENCE [LARGE SCALE GENOMIC DNA]</scope>
    <source>
        <strain evidence="2 3">TSA40</strain>
    </source>
</reference>
<dbReference type="GO" id="GO:0008999">
    <property type="term" value="F:protein-N-terminal-alanine acetyltransferase activity"/>
    <property type="evidence" value="ECO:0007669"/>
    <property type="project" value="TreeGrafter"/>
</dbReference>
<dbReference type="AlphaFoldDB" id="A0A254T958"/>
<dbReference type="Pfam" id="PF13302">
    <property type="entry name" value="Acetyltransf_3"/>
    <property type="match status" value="1"/>
</dbReference>
<dbReference type="PANTHER" id="PTHR43441:SF10">
    <property type="entry name" value="ACETYLTRANSFERASE"/>
    <property type="match status" value="1"/>
</dbReference>
<name>A0A254T958_9BURK</name>
<dbReference type="PANTHER" id="PTHR43441">
    <property type="entry name" value="RIBOSOMAL-PROTEIN-SERINE ACETYLTRANSFERASE"/>
    <property type="match status" value="1"/>
</dbReference>
<evidence type="ECO:0000313" key="3">
    <source>
        <dbReference type="Proteomes" id="UP000197535"/>
    </source>
</evidence>
<protein>
    <submittedName>
        <fullName evidence="2">Acetyltransferase</fullName>
    </submittedName>
</protein>
<dbReference type="OrthoDB" id="5292292at2"/>
<accession>A0A254T958</accession>